<dbReference type="Gene3D" id="3.40.50.720">
    <property type="entry name" value="NAD(P)-binding Rossmann-like Domain"/>
    <property type="match status" value="1"/>
</dbReference>
<dbReference type="PRINTS" id="PR00081">
    <property type="entry name" value="GDHRDH"/>
</dbReference>
<protein>
    <submittedName>
        <fullName evidence="5">SDR family oxidoreductase</fullName>
    </submittedName>
</protein>
<gene>
    <name evidence="5" type="ORF">M3202_04110</name>
</gene>
<dbReference type="RefSeq" id="WP_251222070.1">
    <property type="nucleotide sequence ID" value="NZ_JAMBOL010000002.1"/>
</dbReference>
<dbReference type="InterPro" id="IPR036291">
    <property type="entry name" value="NAD(P)-bd_dom_sf"/>
</dbReference>
<accession>A0A9X2IP67</accession>
<dbReference type="CDD" id="cd05233">
    <property type="entry name" value="SDR_c"/>
    <property type="match status" value="1"/>
</dbReference>
<dbReference type="PRINTS" id="PR00080">
    <property type="entry name" value="SDRFAMILY"/>
</dbReference>
<dbReference type="EMBL" id="JAMBOL010000002">
    <property type="protein sequence ID" value="MCM3713258.1"/>
    <property type="molecule type" value="Genomic_DNA"/>
</dbReference>
<evidence type="ECO:0000256" key="2">
    <source>
        <dbReference type="ARBA" id="ARBA00023002"/>
    </source>
</evidence>
<dbReference type="InterPro" id="IPR050259">
    <property type="entry name" value="SDR"/>
</dbReference>
<dbReference type="PANTHER" id="PTHR42879">
    <property type="entry name" value="3-OXOACYL-(ACYL-CARRIER-PROTEIN) REDUCTASE"/>
    <property type="match status" value="1"/>
</dbReference>
<dbReference type="InterPro" id="IPR002347">
    <property type="entry name" value="SDR_fam"/>
</dbReference>
<dbReference type="GO" id="GO:0016491">
    <property type="term" value="F:oxidoreductase activity"/>
    <property type="evidence" value="ECO:0007669"/>
    <property type="project" value="UniProtKB-KW"/>
</dbReference>
<evidence type="ECO:0000259" key="4">
    <source>
        <dbReference type="SMART" id="SM00822"/>
    </source>
</evidence>
<feature type="domain" description="Ketoreductase" evidence="4">
    <location>
        <begin position="3"/>
        <end position="187"/>
    </location>
</feature>
<dbReference type="AlphaFoldDB" id="A0A9X2IP67"/>
<sequence length="240" mass="25405">MRKQILLTGASGGIGQAIARELAAPGCSLFLHYATQREKVEAVGEACRQSGAEVTYICADLAREDGDEQLLSALPSYAAIDTVIHNAGTSHAGLFTEMTKAEIEQLMNIHLLNPMHITKALLPGMLSRQAGNIVIISSIWGQTGAACEVAYSAAKSGLNGFVKGLAKEVAPSRIQVNGIAPGAIETEMLNGIDRESLIEDIPANRLGRPEEIAATVRFLTSGKATYINGHILSVNGAWHC</sequence>
<keyword evidence="6" id="KW-1185">Reference proteome</keyword>
<dbReference type="SMART" id="SM00822">
    <property type="entry name" value="PKS_KR"/>
    <property type="match status" value="1"/>
</dbReference>
<keyword evidence="2" id="KW-0560">Oxidoreductase</keyword>
<dbReference type="FunFam" id="3.40.50.720:FF:000173">
    <property type="entry name" value="3-oxoacyl-[acyl-carrier protein] reductase"/>
    <property type="match status" value="1"/>
</dbReference>
<dbReference type="InterPro" id="IPR057326">
    <property type="entry name" value="KR_dom"/>
</dbReference>
<dbReference type="InterPro" id="IPR020904">
    <property type="entry name" value="Sc_DH/Rdtase_CS"/>
</dbReference>
<dbReference type="Pfam" id="PF00106">
    <property type="entry name" value="adh_short"/>
    <property type="match status" value="1"/>
</dbReference>
<evidence type="ECO:0000256" key="1">
    <source>
        <dbReference type="ARBA" id="ARBA00006484"/>
    </source>
</evidence>
<organism evidence="5 6">
    <name type="scientific">Halalkalibacter oceani</name>
    <dbReference type="NCBI Taxonomy" id="1653776"/>
    <lineage>
        <taxon>Bacteria</taxon>
        <taxon>Bacillati</taxon>
        <taxon>Bacillota</taxon>
        <taxon>Bacilli</taxon>
        <taxon>Bacillales</taxon>
        <taxon>Bacillaceae</taxon>
        <taxon>Halalkalibacter</taxon>
    </lineage>
</organism>
<dbReference type="NCBIfam" id="NF047420">
    <property type="entry name" value="EF_P_mod_YmfI"/>
    <property type="match status" value="1"/>
</dbReference>
<dbReference type="GO" id="GO:0032787">
    <property type="term" value="P:monocarboxylic acid metabolic process"/>
    <property type="evidence" value="ECO:0007669"/>
    <property type="project" value="UniProtKB-ARBA"/>
</dbReference>
<comment type="caution">
    <text evidence="5">The sequence shown here is derived from an EMBL/GenBank/DDBJ whole genome shotgun (WGS) entry which is preliminary data.</text>
</comment>
<reference evidence="5" key="1">
    <citation type="submission" date="2022-05" db="EMBL/GenBank/DDBJ databases">
        <title>Comparative Genomics of Spacecraft Associated Microbes.</title>
        <authorList>
            <person name="Tran M.T."/>
            <person name="Wright A."/>
            <person name="Seuylemezian A."/>
            <person name="Eisen J."/>
            <person name="Coil D."/>
        </authorList>
    </citation>
    <scope>NUCLEOTIDE SEQUENCE</scope>
    <source>
        <strain evidence="5">214.1.1</strain>
    </source>
</reference>
<dbReference type="SUPFAM" id="SSF51735">
    <property type="entry name" value="NAD(P)-binding Rossmann-fold domains"/>
    <property type="match status" value="1"/>
</dbReference>
<evidence type="ECO:0000313" key="5">
    <source>
        <dbReference type="EMBL" id="MCM3713258.1"/>
    </source>
</evidence>
<evidence type="ECO:0000313" key="6">
    <source>
        <dbReference type="Proteomes" id="UP001139179"/>
    </source>
</evidence>
<dbReference type="PANTHER" id="PTHR42879:SF2">
    <property type="entry name" value="3-OXOACYL-[ACYL-CARRIER-PROTEIN] REDUCTASE FABG"/>
    <property type="match status" value="1"/>
</dbReference>
<proteinExistence type="inferred from homology"/>
<name>A0A9X2IP67_9BACI</name>
<dbReference type="PROSITE" id="PS00061">
    <property type="entry name" value="ADH_SHORT"/>
    <property type="match status" value="1"/>
</dbReference>
<dbReference type="Proteomes" id="UP001139179">
    <property type="component" value="Unassembled WGS sequence"/>
</dbReference>
<comment type="similarity">
    <text evidence="1 3">Belongs to the short-chain dehydrogenases/reductases (SDR) family.</text>
</comment>
<evidence type="ECO:0000256" key="3">
    <source>
        <dbReference type="RuleBase" id="RU000363"/>
    </source>
</evidence>